<feature type="domain" description="Glycosyltransferase N-terminal" evidence="3">
    <location>
        <begin position="8"/>
        <end position="146"/>
    </location>
</feature>
<dbReference type="GO" id="GO:0080044">
    <property type="term" value="F:quercetin 7-O-glucosyltransferase activity"/>
    <property type="evidence" value="ECO:0007669"/>
    <property type="project" value="TreeGrafter"/>
</dbReference>
<dbReference type="Gene3D" id="3.40.50.2000">
    <property type="entry name" value="Glycogen Phosphorylase B"/>
    <property type="match status" value="2"/>
</dbReference>
<dbReference type="OrthoDB" id="5835829at2759"/>
<protein>
    <recommendedName>
        <fullName evidence="3">Glycosyltransferase N-terminal domain-containing protein</fullName>
    </recommendedName>
</protein>
<evidence type="ECO:0000259" key="3">
    <source>
        <dbReference type="Pfam" id="PF26168"/>
    </source>
</evidence>
<accession>A0A8X8WB22</accession>
<comment type="similarity">
    <text evidence="1">Belongs to the UDP-glycosyltransferase family.</text>
</comment>
<dbReference type="GO" id="GO:0080043">
    <property type="term" value="F:quercetin 3-O-glucosyltransferase activity"/>
    <property type="evidence" value="ECO:0007669"/>
    <property type="project" value="TreeGrafter"/>
</dbReference>
<dbReference type="CDD" id="cd03784">
    <property type="entry name" value="GT1_Gtf-like"/>
    <property type="match status" value="1"/>
</dbReference>
<keyword evidence="5" id="KW-1185">Reference proteome</keyword>
<proteinExistence type="inferred from homology"/>
<evidence type="ECO:0000256" key="1">
    <source>
        <dbReference type="ARBA" id="ARBA00009995"/>
    </source>
</evidence>
<dbReference type="AlphaFoldDB" id="A0A8X8WB22"/>
<sequence>MAGKRPHVLAVPIPAQGHVKPLMSLCRQIAKHGFKVTFVNAHSIHNKMLSASQKRQDEEDDSCHNIVMETIPDGFTPEDDPNNLSMLLENLRRTMPQTLTDLIQRINTSNPYEKVTCFIADIAFSWIFDIADKMGAEPVAFSTPSVANLAFMLHTPKLLEQGILNINGSLQNGVVVSLSNDIPAWRNGEFLWSFSRDPEIEKVFFEFTTKGFKDASKAKWLLCNSCHELEPAATELVPNVLPVGPLNLLDSNSVKSTNFFSEDSSCLRWLDTQPDRSVVYVSFGSSGVFSQQQMDELAFGLELSGRAFLWVVRPDLANGSPIVYPPGFGTGLGKIVEWAPQKKVLSHPSIGCFVSHCGWNSTTEGVTNGVPFLCWPYFADQFHNEKYICEKWGIGLKIDFDEEGIRSRYEIKNKIDMLFFDNKFKENALKLKEMCGKSVADGGTSFNNLKKFIDHLYRR</sequence>
<dbReference type="Pfam" id="PF00201">
    <property type="entry name" value="UDPGT"/>
    <property type="match status" value="1"/>
</dbReference>
<dbReference type="InterPro" id="IPR058980">
    <property type="entry name" value="Glyco_transf_N"/>
</dbReference>
<evidence type="ECO:0000313" key="5">
    <source>
        <dbReference type="Proteomes" id="UP000298416"/>
    </source>
</evidence>
<dbReference type="SUPFAM" id="SSF53756">
    <property type="entry name" value="UDP-Glycosyltransferase/glycogen phosphorylase"/>
    <property type="match status" value="1"/>
</dbReference>
<dbReference type="InterPro" id="IPR002213">
    <property type="entry name" value="UDP_glucos_trans"/>
</dbReference>
<reference evidence="4" key="2">
    <citation type="submission" date="2020-08" db="EMBL/GenBank/DDBJ databases">
        <title>Plant Genome Project.</title>
        <authorList>
            <person name="Zhang R.-G."/>
        </authorList>
    </citation>
    <scope>NUCLEOTIDE SEQUENCE</scope>
    <source>
        <strain evidence="4">Huo1</strain>
        <tissue evidence="4">Leaf</tissue>
    </source>
</reference>
<dbReference type="PANTHER" id="PTHR11926:SF1412">
    <property type="entry name" value="UDP-GLYCOSYLTRANSFERASE 83A1-LIKE"/>
    <property type="match status" value="1"/>
</dbReference>
<keyword evidence="2" id="KW-0808">Transferase</keyword>
<evidence type="ECO:0000256" key="2">
    <source>
        <dbReference type="ARBA" id="ARBA00022679"/>
    </source>
</evidence>
<gene>
    <name evidence="4" type="ORF">SASPL_148833</name>
</gene>
<dbReference type="EMBL" id="PNBA02000019">
    <property type="protein sequence ID" value="KAG6391084.1"/>
    <property type="molecule type" value="Genomic_DNA"/>
</dbReference>
<dbReference type="FunFam" id="3.40.50.2000:FF:000108">
    <property type="entry name" value="UDP-glycosyltransferase 83A1"/>
    <property type="match status" value="1"/>
</dbReference>
<comment type="caution">
    <text evidence="4">The sequence shown here is derived from an EMBL/GenBank/DDBJ whole genome shotgun (WGS) entry which is preliminary data.</text>
</comment>
<evidence type="ECO:0000313" key="4">
    <source>
        <dbReference type="EMBL" id="KAG6391084.1"/>
    </source>
</evidence>
<reference evidence="4" key="1">
    <citation type="submission" date="2018-01" db="EMBL/GenBank/DDBJ databases">
        <authorList>
            <person name="Mao J.F."/>
        </authorList>
    </citation>
    <scope>NUCLEOTIDE SEQUENCE</scope>
    <source>
        <strain evidence="4">Huo1</strain>
        <tissue evidence="4">Leaf</tissue>
    </source>
</reference>
<dbReference type="FunFam" id="3.40.50.2000:FF:000056">
    <property type="entry name" value="Glycosyltransferase"/>
    <property type="match status" value="1"/>
</dbReference>
<dbReference type="Pfam" id="PF26168">
    <property type="entry name" value="Glyco_transf_N"/>
    <property type="match status" value="1"/>
</dbReference>
<dbReference type="Proteomes" id="UP000298416">
    <property type="component" value="Unassembled WGS sequence"/>
</dbReference>
<dbReference type="PANTHER" id="PTHR11926">
    <property type="entry name" value="GLUCOSYL/GLUCURONOSYL TRANSFERASES"/>
    <property type="match status" value="1"/>
</dbReference>
<name>A0A8X8WB22_SALSN</name>
<organism evidence="4">
    <name type="scientific">Salvia splendens</name>
    <name type="common">Scarlet sage</name>
    <dbReference type="NCBI Taxonomy" id="180675"/>
    <lineage>
        <taxon>Eukaryota</taxon>
        <taxon>Viridiplantae</taxon>
        <taxon>Streptophyta</taxon>
        <taxon>Embryophyta</taxon>
        <taxon>Tracheophyta</taxon>
        <taxon>Spermatophyta</taxon>
        <taxon>Magnoliopsida</taxon>
        <taxon>eudicotyledons</taxon>
        <taxon>Gunneridae</taxon>
        <taxon>Pentapetalae</taxon>
        <taxon>asterids</taxon>
        <taxon>lamiids</taxon>
        <taxon>Lamiales</taxon>
        <taxon>Lamiaceae</taxon>
        <taxon>Nepetoideae</taxon>
        <taxon>Mentheae</taxon>
        <taxon>Salviinae</taxon>
        <taxon>Salvia</taxon>
        <taxon>Salvia subgen. Calosphace</taxon>
        <taxon>core Calosphace</taxon>
    </lineage>
</organism>